<evidence type="ECO:0000256" key="4">
    <source>
        <dbReference type="SAM" id="SignalP"/>
    </source>
</evidence>
<feature type="domain" description="NodB homology" evidence="5">
    <location>
        <begin position="98"/>
        <end position="289"/>
    </location>
</feature>
<dbReference type="STRING" id="1344416.A0A139ASI5"/>
<evidence type="ECO:0000313" key="7">
    <source>
        <dbReference type="Proteomes" id="UP000070544"/>
    </source>
</evidence>
<protein>
    <submittedName>
        <fullName evidence="6">Carbohydrate esterase family 4 protein</fullName>
    </submittedName>
</protein>
<dbReference type="GO" id="GO:0046872">
    <property type="term" value="F:metal ion binding"/>
    <property type="evidence" value="ECO:0007669"/>
    <property type="project" value="UniProtKB-KW"/>
</dbReference>
<dbReference type="GO" id="GO:0005975">
    <property type="term" value="P:carbohydrate metabolic process"/>
    <property type="evidence" value="ECO:0007669"/>
    <property type="project" value="InterPro"/>
</dbReference>
<feature type="signal peptide" evidence="4">
    <location>
        <begin position="1"/>
        <end position="18"/>
    </location>
</feature>
<keyword evidence="2" id="KW-0378">Hydrolase</keyword>
<dbReference type="SUPFAM" id="SSF88713">
    <property type="entry name" value="Glycoside hydrolase/deacetylase"/>
    <property type="match status" value="1"/>
</dbReference>
<feature type="compositionally biased region" description="Low complexity" evidence="3">
    <location>
        <begin position="359"/>
        <end position="389"/>
    </location>
</feature>
<feature type="region of interest" description="Disordered" evidence="3">
    <location>
        <begin position="341"/>
        <end position="389"/>
    </location>
</feature>
<sequence length="415" mass="43889">MRLGLAALLIAAARGVAAQSPPASFANTNWPVGPNGLVNETIVPVPLTVTTNTTFTWRGRTFTVPDQPITTTKDGCGDNRWISGCGEPEYVWNCNQPKSIGFVFDDGPNYWTRDIMQAFKDAGDMKATFCMVGRMLVLHPAGVSILKEVIAAGHDICIHTMNHLHLSSLSNEEIAEEIMGDMQIFRDILGPTFIPRFLRPPFGDLDLRVKAIADTLGLKILLWNLDTKDYVTSAAGITNLTTYFTPYQAYIAPANTVGYITLAHDIINQTHQVLPQVLQLVQSSGYNTVLPSNCTGMGRWLLPQDLNNWIDADVPNNIPNAQVTPYPMVYADPSYTGITRGLSGQSAATPTGGSGSGGQAKATATSTATPTAGSSSSAPSSSTGASKPASASRASWSGVLVAGLAGVAAVVAGGM</sequence>
<dbReference type="GO" id="GO:0004099">
    <property type="term" value="F:chitin deacetylase activity"/>
    <property type="evidence" value="ECO:0007669"/>
    <property type="project" value="TreeGrafter"/>
</dbReference>
<gene>
    <name evidence="6" type="ORF">M427DRAFT_28644</name>
</gene>
<dbReference type="Proteomes" id="UP000070544">
    <property type="component" value="Unassembled WGS sequence"/>
</dbReference>
<dbReference type="EMBL" id="KQ965737">
    <property type="protein sequence ID" value="KXS19707.1"/>
    <property type="molecule type" value="Genomic_DNA"/>
</dbReference>
<dbReference type="InterPro" id="IPR002509">
    <property type="entry name" value="NODB_dom"/>
</dbReference>
<reference evidence="6 7" key="1">
    <citation type="journal article" date="2015" name="Genome Biol. Evol.">
        <title>Phylogenomic analyses indicate that early fungi evolved digesting cell walls of algal ancestors of land plants.</title>
        <authorList>
            <person name="Chang Y."/>
            <person name="Wang S."/>
            <person name="Sekimoto S."/>
            <person name="Aerts A.L."/>
            <person name="Choi C."/>
            <person name="Clum A."/>
            <person name="LaButti K.M."/>
            <person name="Lindquist E.A."/>
            <person name="Yee Ngan C."/>
            <person name="Ohm R.A."/>
            <person name="Salamov A.A."/>
            <person name="Grigoriev I.V."/>
            <person name="Spatafora J.W."/>
            <person name="Berbee M.L."/>
        </authorList>
    </citation>
    <scope>NUCLEOTIDE SEQUENCE [LARGE SCALE GENOMIC DNA]</scope>
    <source>
        <strain evidence="6 7">JEL478</strain>
    </source>
</reference>
<organism evidence="6 7">
    <name type="scientific">Gonapodya prolifera (strain JEL478)</name>
    <name type="common">Monoblepharis prolifera</name>
    <dbReference type="NCBI Taxonomy" id="1344416"/>
    <lineage>
        <taxon>Eukaryota</taxon>
        <taxon>Fungi</taxon>
        <taxon>Fungi incertae sedis</taxon>
        <taxon>Chytridiomycota</taxon>
        <taxon>Chytridiomycota incertae sedis</taxon>
        <taxon>Monoblepharidomycetes</taxon>
        <taxon>Monoblepharidales</taxon>
        <taxon>Gonapodyaceae</taxon>
        <taxon>Gonapodya</taxon>
    </lineage>
</organism>
<dbReference type="Gene3D" id="3.20.20.370">
    <property type="entry name" value="Glycoside hydrolase/deacetylase"/>
    <property type="match status" value="1"/>
</dbReference>
<keyword evidence="1" id="KW-0479">Metal-binding</keyword>
<dbReference type="GO" id="GO:0009272">
    <property type="term" value="P:fungal-type cell wall biogenesis"/>
    <property type="evidence" value="ECO:0007669"/>
    <property type="project" value="UniProtKB-ARBA"/>
</dbReference>
<evidence type="ECO:0000256" key="3">
    <source>
        <dbReference type="SAM" id="MobiDB-lite"/>
    </source>
</evidence>
<dbReference type="GO" id="GO:0016020">
    <property type="term" value="C:membrane"/>
    <property type="evidence" value="ECO:0007669"/>
    <property type="project" value="TreeGrafter"/>
</dbReference>
<evidence type="ECO:0000313" key="6">
    <source>
        <dbReference type="EMBL" id="KXS19707.1"/>
    </source>
</evidence>
<keyword evidence="4" id="KW-0732">Signal</keyword>
<evidence type="ECO:0000256" key="2">
    <source>
        <dbReference type="ARBA" id="ARBA00022801"/>
    </source>
</evidence>
<evidence type="ECO:0000256" key="1">
    <source>
        <dbReference type="ARBA" id="ARBA00022723"/>
    </source>
</evidence>
<dbReference type="PROSITE" id="PS51677">
    <property type="entry name" value="NODB"/>
    <property type="match status" value="1"/>
</dbReference>
<dbReference type="InterPro" id="IPR011330">
    <property type="entry name" value="Glyco_hydro/deAcase_b/a-brl"/>
</dbReference>
<dbReference type="AlphaFoldDB" id="A0A139ASI5"/>
<dbReference type="PANTHER" id="PTHR10587">
    <property type="entry name" value="GLYCOSYL TRANSFERASE-RELATED"/>
    <property type="match status" value="1"/>
</dbReference>
<feature type="chain" id="PRO_5007296414" evidence="4">
    <location>
        <begin position="19"/>
        <end position="415"/>
    </location>
</feature>
<dbReference type="Pfam" id="PF01522">
    <property type="entry name" value="Polysacc_deac_1"/>
    <property type="match status" value="1"/>
</dbReference>
<accession>A0A139ASI5</accession>
<dbReference type="PANTHER" id="PTHR10587:SF133">
    <property type="entry name" value="CHITIN DEACETYLASE 1-RELATED"/>
    <property type="match status" value="1"/>
</dbReference>
<keyword evidence="7" id="KW-1185">Reference proteome</keyword>
<proteinExistence type="predicted"/>
<dbReference type="OrthoDB" id="5547340at2759"/>
<name>A0A139ASI5_GONPJ</name>
<dbReference type="InterPro" id="IPR050248">
    <property type="entry name" value="Polysacc_deacetylase_ArnD"/>
</dbReference>
<evidence type="ECO:0000259" key="5">
    <source>
        <dbReference type="PROSITE" id="PS51677"/>
    </source>
</evidence>